<name>A0A3Q2QRM1_FUNHE</name>
<accession>A0A3Q2QRM1</accession>
<dbReference type="InterPro" id="IPR050650">
    <property type="entry name" value="Type-II_Cytokine-TF_Rcpt"/>
</dbReference>
<feature type="chain" id="PRO_5018643357" evidence="3">
    <location>
        <begin position="23"/>
        <end position="548"/>
    </location>
</feature>
<proteinExistence type="predicted"/>
<keyword evidence="2" id="KW-0472">Membrane</keyword>
<evidence type="ECO:0000256" key="1">
    <source>
        <dbReference type="SAM" id="MobiDB-lite"/>
    </source>
</evidence>
<dbReference type="PANTHER" id="PTHR20859">
    <property type="entry name" value="INTERFERON/INTERLEUKIN RECEPTOR"/>
    <property type="match status" value="1"/>
</dbReference>
<dbReference type="Proteomes" id="UP000265000">
    <property type="component" value="Unplaced"/>
</dbReference>
<evidence type="ECO:0000259" key="4">
    <source>
        <dbReference type="Pfam" id="PF01108"/>
    </source>
</evidence>
<dbReference type="Pfam" id="PF01108">
    <property type="entry name" value="Tissue_fac"/>
    <property type="match status" value="1"/>
</dbReference>
<organism evidence="6 7">
    <name type="scientific">Fundulus heteroclitus</name>
    <name type="common">Killifish</name>
    <name type="synonym">Mummichog</name>
    <dbReference type="NCBI Taxonomy" id="8078"/>
    <lineage>
        <taxon>Eukaryota</taxon>
        <taxon>Metazoa</taxon>
        <taxon>Chordata</taxon>
        <taxon>Craniata</taxon>
        <taxon>Vertebrata</taxon>
        <taxon>Euteleostomi</taxon>
        <taxon>Actinopterygii</taxon>
        <taxon>Neopterygii</taxon>
        <taxon>Teleostei</taxon>
        <taxon>Neoteleostei</taxon>
        <taxon>Acanthomorphata</taxon>
        <taxon>Ovalentaria</taxon>
        <taxon>Atherinomorphae</taxon>
        <taxon>Cyprinodontiformes</taxon>
        <taxon>Fundulidae</taxon>
        <taxon>Fundulus</taxon>
    </lineage>
</organism>
<keyword evidence="2" id="KW-0812">Transmembrane</keyword>
<keyword evidence="2" id="KW-1133">Transmembrane helix</keyword>
<dbReference type="Gene3D" id="2.60.40.10">
    <property type="entry name" value="Immunoglobulins"/>
    <property type="match status" value="1"/>
</dbReference>
<dbReference type="GO" id="GO:0004896">
    <property type="term" value="F:cytokine receptor activity"/>
    <property type="evidence" value="ECO:0007669"/>
    <property type="project" value="TreeGrafter"/>
</dbReference>
<evidence type="ECO:0000256" key="3">
    <source>
        <dbReference type="SAM" id="SignalP"/>
    </source>
</evidence>
<reference evidence="6" key="1">
    <citation type="submission" date="2025-08" db="UniProtKB">
        <authorList>
            <consortium name="Ensembl"/>
        </authorList>
    </citation>
    <scope>IDENTIFICATION</scope>
</reference>
<dbReference type="InterPro" id="IPR015373">
    <property type="entry name" value="Interferon/interleukin_rcp_dom"/>
</dbReference>
<keyword evidence="7" id="KW-1185">Reference proteome</keyword>
<sequence>MDLKNKAPIALFLILYINHISGTAVPAPKKLEVHIYEGEVIVLWEHPEEAPSEAVYNVQMAKYGGAGWDNVSNCWGITKNYCLIDPQIYEYTDAYTVRVQLVKGDQKSAWKRTTRFYVNQGDLLPPSFTLRATSSTLAVYVHEKPILRKIYPYGVAYTLYLEEIGQENRVGATTTVYVRDDEGEDQRTKTFTSLHWGRKYCVSVKVEGLGSLSTSNVSEKQCLHLPEQEFYIIAATSLSILGILVFVAFLTGILLCYIKRPAKTPVALKSPVRGWHPLSVSEGTMEVITDKGWFLSSTRTDTKTTLKLPETNVTIIDEEEEENRRTSLDSGVSVEADSAADNRGQAPARQEDSGCGSMGGSDSSADSHTDYPLQDDSMEAEDVRKREDSGMGLSCQLHSSSLNLDDHDTEPLVETVIVGNYRTQSPSNMQIQKNNSEDMLKQIPAHSLLAEVVTGYKAGPQSCICSETGQCSWCHRHGNHGPEGTKVYRTVWMENLHNNTHMDSISVNSEASFLQLTETFPLLTSKYEQDSNMNNVALSLCDVQLTTD</sequence>
<feature type="region of interest" description="Disordered" evidence="1">
    <location>
        <begin position="312"/>
        <end position="389"/>
    </location>
</feature>
<dbReference type="CDD" id="cd00063">
    <property type="entry name" value="FN3"/>
    <property type="match status" value="1"/>
</dbReference>
<evidence type="ECO:0000256" key="2">
    <source>
        <dbReference type="SAM" id="Phobius"/>
    </source>
</evidence>
<dbReference type="InterPro" id="IPR013783">
    <property type="entry name" value="Ig-like_fold"/>
</dbReference>
<dbReference type="PANTHER" id="PTHR20859:SF94">
    <property type="entry name" value="CYTOKINE RECEPTOR FAMILY MEMBER B7"/>
    <property type="match status" value="1"/>
</dbReference>
<feature type="transmembrane region" description="Helical" evidence="2">
    <location>
        <begin position="230"/>
        <end position="258"/>
    </location>
</feature>
<dbReference type="GO" id="GO:0005886">
    <property type="term" value="C:plasma membrane"/>
    <property type="evidence" value="ECO:0007669"/>
    <property type="project" value="TreeGrafter"/>
</dbReference>
<dbReference type="GeneTree" id="ENSGT00510000054245"/>
<keyword evidence="3" id="KW-0732">Signal</keyword>
<feature type="domain" description="Fibronectin type-III" evidence="4">
    <location>
        <begin position="9"/>
        <end position="110"/>
    </location>
</feature>
<reference evidence="6" key="2">
    <citation type="submission" date="2025-09" db="UniProtKB">
        <authorList>
            <consortium name="Ensembl"/>
        </authorList>
    </citation>
    <scope>IDENTIFICATION</scope>
</reference>
<dbReference type="InterPro" id="IPR003961">
    <property type="entry name" value="FN3_dom"/>
</dbReference>
<evidence type="ECO:0000313" key="7">
    <source>
        <dbReference type="Proteomes" id="UP000265000"/>
    </source>
</evidence>
<protein>
    <submittedName>
        <fullName evidence="6">Interleukin 10 receptor, alpha</fullName>
    </submittedName>
</protein>
<evidence type="ECO:0000259" key="5">
    <source>
        <dbReference type="Pfam" id="PF09294"/>
    </source>
</evidence>
<evidence type="ECO:0000313" key="6">
    <source>
        <dbReference type="Ensembl" id="ENSFHEP00000030508.1"/>
    </source>
</evidence>
<dbReference type="STRING" id="8078.ENSFHEP00000030508"/>
<dbReference type="AlphaFoldDB" id="A0A3Q2QRM1"/>
<dbReference type="SUPFAM" id="SSF49265">
    <property type="entry name" value="Fibronectin type III"/>
    <property type="match status" value="2"/>
</dbReference>
<dbReference type="InterPro" id="IPR036116">
    <property type="entry name" value="FN3_sf"/>
</dbReference>
<feature type="domain" description="Interferon/interleukin receptor" evidence="5">
    <location>
        <begin position="123"/>
        <end position="225"/>
    </location>
</feature>
<dbReference type="Pfam" id="PF09294">
    <property type="entry name" value="Interfer-bind"/>
    <property type="match status" value="1"/>
</dbReference>
<feature type="signal peptide" evidence="3">
    <location>
        <begin position="1"/>
        <end position="22"/>
    </location>
</feature>
<dbReference type="Ensembl" id="ENSFHET00000032737.1">
    <property type="protein sequence ID" value="ENSFHEP00000030508.1"/>
    <property type="gene ID" value="ENSFHEG00000015931.1"/>
</dbReference>